<feature type="transmembrane region" description="Helical" evidence="1">
    <location>
        <begin position="91"/>
        <end position="115"/>
    </location>
</feature>
<reference evidence="2 3" key="1">
    <citation type="journal article" date="2020" name="Nature">
        <title>Six reference-quality genomes reveal evolution of bat adaptations.</title>
        <authorList>
            <person name="Jebb D."/>
            <person name="Huang Z."/>
            <person name="Pippel M."/>
            <person name="Hughes G.M."/>
            <person name="Lavrichenko K."/>
            <person name="Devanna P."/>
            <person name="Winkler S."/>
            <person name="Jermiin L.S."/>
            <person name="Skirmuntt E.C."/>
            <person name="Katzourakis A."/>
            <person name="Burkitt-Gray L."/>
            <person name="Ray D.A."/>
            <person name="Sullivan K.A.M."/>
            <person name="Roscito J.G."/>
            <person name="Kirilenko B.M."/>
            <person name="Davalos L.M."/>
            <person name="Corthals A.P."/>
            <person name="Power M.L."/>
            <person name="Jones G."/>
            <person name="Ransome R.D."/>
            <person name="Dechmann D.K.N."/>
            <person name="Locatelli A.G."/>
            <person name="Puechmaille S.J."/>
            <person name="Fedrigo O."/>
            <person name="Jarvis E.D."/>
            <person name="Hiller M."/>
            <person name="Vernes S.C."/>
            <person name="Myers E.W."/>
            <person name="Teeling E.C."/>
        </authorList>
    </citation>
    <scope>NUCLEOTIDE SEQUENCE [LARGE SCALE GENOMIC DNA]</scope>
    <source>
        <strain evidence="2">MRouAeg1</strain>
        <tissue evidence="2">Muscle</tissue>
    </source>
</reference>
<proteinExistence type="predicted"/>
<comment type="caution">
    <text evidence="2">The sequence shown here is derived from an EMBL/GenBank/DDBJ whole genome shotgun (WGS) entry which is preliminary data.</text>
</comment>
<keyword evidence="3" id="KW-1185">Reference proteome</keyword>
<organism evidence="2 3">
    <name type="scientific">Rousettus aegyptiacus</name>
    <name type="common">Egyptian fruit bat</name>
    <name type="synonym">Pteropus aegyptiacus</name>
    <dbReference type="NCBI Taxonomy" id="9407"/>
    <lineage>
        <taxon>Eukaryota</taxon>
        <taxon>Metazoa</taxon>
        <taxon>Chordata</taxon>
        <taxon>Craniata</taxon>
        <taxon>Vertebrata</taxon>
        <taxon>Euteleostomi</taxon>
        <taxon>Mammalia</taxon>
        <taxon>Eutheria</taxon>
        <taxon>Laurasiatheria</taxon>
        <taxon>Chiroptera</taxon>
        <taxon>Yinpterochiroptera</taxon>
        <taxon>Pteropodoidea</taxon>
        <taxon>Pteropodidae</taxon>
        <taxon>Rousettinae</taxon>
        <taxon>Rousettus</taxon>
    </lineage>
</organism>
<keyword evidence="1" id="KW-0472">Membrane</keyword>
<dbReference type="Proteomes" id="UP000593571">
    <property type="component" value="Unassembled WGS sequence"/>
</dbReference>
<evidence type="ECO:0000313" key="3">
    <source>
        <dbReference type="Proteomes" id="UP000593571"/>
    </source>
</evidence>
<keyword evidence="1" id="KW-1133">Transmembrane helix</keyword>
<name>A0A7J8DIV1_ROUAE</name>
<evidence type="ECO:0000256" key="1">
    <source>
        <dbReference type="SAM" id="Phobius"/>
    </source>
</evidence>
<sequence length="124" mass="14697">MKYKKTNAISKTKNSVLTNKHVKVRCSSSYVIRELQMKTVSYEYISSRMAKIRNTDHMRCWLGAFIYIWWECKMVQPLWKTVWWFLTKINIILPCDSVVALLYIFVYLPVSVVNLSTQSLHINL</sequence>
<evidence type="ECO:0000313" key="2">
    <source>
        <dbReference type="EMBL" id="KAF6422842.1"/>
    </source>
</evidence>
<dbReference type="EMBL" id="JACASE010000012">
    <property type="protein sequence ID" value="KAF6422842.1"/>
    <property type="molecule type" value="Genomic_DNA"/>
</dbReference>
<protein>
    <submittedName>
        <fullName evidence="2">Uncharacterized protein</fullName>
    </submittedName>
</protein>
<accession>A0A7J8DIV1</accession>
<dbReference type="AlphaFoldDB" id="A0A7J8DIV1"/>
<keyword evidence="1" id="KW-0812">Transmembrane</keyword>
<gene>
    <name evidence="2" type="ORF">HJG63_008639</name>
</gene>